<keyword evidence="6" id="KW-0479">Metal-binding</keyword>
<evidence type="ECO:0000256" key="9">
    <source>
        <dbReference type="ARBA" id="ARBA00022840"/>
    </source>
</evidence>
<sequence length="1017" mass="113380">MSAAAPARGLAIYGGSVFLVYLETHGLYSNSPFLGSLPYLVLTALTLFTNIRERVKFPTAASFLFLALGNYLFEAHLLFGIAALFAAFSHVLYMVALLPHLREWSAPFLLLAAVTFFAAFALIFSDVFISIPFLVLLLSSSLLSSVLLVAMAGSFVQFGGCGEMDDSVAMHSLRLVGTVSCFLSMICYIYDLFGRRDPMLIVLKKLFISRKHAEKSMENLSRANPGMNNAECPKLLLQRTFHSVSAIRRKFIDFFEEKDHLHVPSSSVLPNDDDSTLLFTNSGMNQFKSILLGNDKHQLKYVNYQKCIRVGGKHNDLEVVGHDVHHQTFFEMLGNWSFNGSYGKREACTYAWELLTERLALDSTRLYVTYFGGSKEWGLGPDEDCRQVWLDIGIPNDRIIPFTSENFWEMGKVGPCGPCTEIHYDRIGGRQAAELVNRNNSVVELWNIVFMSYSRESDGSLRALPAFHIDTGMGLERLASAVQGVPSNYETDIFEPILIAISKLANITPYRQAVERDPQKAQSYRIVADHLRAISIAIADGANPDTAEAGRLVRLLIRRAMLSGGRLGMPRGALESVIPVVVSTLEDAYPDLASHANWIQGILSKEESWYWKVVDGGREKFEKGKALLPPGASLIPGELLFKLNSQGVPISLCRDLATESNLTLDMKGYQKLLDEKRAAGRDIRFVNQFDVSRKEFPEHSDEAKYRLDVKETAKILALYDRNGRRADRLENGGHIVLDHCQFYAKEGGQSSDLGFLELNGERVKVVDVIKNNGIVLLEVEGGQLNVGESVVQAVDMKRREALMRAHTTTHLLNWALRKYGVGEGQAGSSVYPDRVSFEYVAGENAGERDEVQQVLDLVSDVVTRDYQVQIRNVPLAEAKRLEGLQSEFRKGKEYPPTIRVVSISGAGELPFAMETCCGTHVRRTAEIGELALIRDYSRSKGLRKIIVVMGEELQEARKRAVRAQTELENLLSVRTTRKEIAAFSKKLQTLDIPLNDYLAIRAQLKKLTGGKTYIAAN</sequence>
<dbReference type="SMART" id="SM00863">
    <property type="entry name" value="tRNA_SAD"/>
    <property type="match status" value="1"/>
</dbReference>
<comment type="catalytic activity">
    <reaction evidence="13">
        <text>tRNA(Ala) + L-alanine + ATP = L-alanyl-tRNA(Ala) + AMP + diphosphate</text>
        <dbReference type="Rhea" id="RHEA:12540"/>
        <dbReference type="Rhea" id="RHEA-COMP:9657"/>
        <dbReference type="Rhea" id="RHEA-COMP:9923"/>
        <dbReference type="ChEBI" id="CHEBI:30616"/>
        <dbReference type="ChEBI" id="CHEBI:33019"/>
        <dbReference type="ChEBI" id="CHEBI:57972"/>
        <dbReference type="ChEBI" id="CHEBI:78442"/>
        <dbReference type="ChEBI" id="CHEBI:78497"/>
        <dbReference type="ChEBI" id="CHEBI:456215"/>
        <dbReference type="EC" id="6.1.1.7"/>
    </reaction>
</comment>
<dbReference type="InterPro" id="IPR012947">
    <property type="entry name" value="tRNA_SAD"/>
</dbReference>
<evidence type="ECO:0000256" key="3">
    <source>
        <dbReference type="ARBA" id="ARBA00017959"/>
    </source>
</evidence>
<keyword evidence="15" id="KW-0472">Membrane</keyword>
<keyword evidence="15" id="KW-1133">Transmembrane helix</keyword>
<evidence type="ECO:0000256" key="12">
    <source>
        <dbReference type="ARBA" id="ARBA00023146"/>
    </source>
</evidence>
<dbReference type="InterPro" id="IPR002318">
    <property type="entry name" value="Ala-tRNA-lgiase_IIc"/>
</dbReference>
<evidence type="ECO:0000256" key="8">
    <source>
        <dbReference type="ARBA" id="ARBA00022833"/>
    </source>
</evidence>
<dbReference type="Gene3D" id="3.30.930.10">
    <property type="entry name" value="Bira Bifunctional Protein, Domain 2"/>
    <property type="match status" value="1"/>
</dbReference>
<keyword evidence="9" id="KW-0067">ATP-binding</keyword>
<dbReference type="GO" id="GO:0005739">
    <property type="term" value="C:mitochondrion"/>
    <property type="evidence" value="ECO:0007669"/>
    <property type="project" value="TreeGrafter"/>
</dbReference>
<evidence type="ECO:0000256" key="2">
    <source>
        <dbReference type="ARBA" id="ARBA00013168"/>
    </source>
</evidence>
<organism evidence="17 18">
    <name type="scientific">Mesorhabditis spiculigera</name>
    <dbReference type="NCBI Taxonomy" id="96644"/>
    <lineage>
        <taxon>Eukaryota</taxon>
        <taxon>Metazoa</taxon>
        <taxon>Ecdysozoa</taxon>
        <taxon>Nematoda</taxon>
        <taxon>Chromadorea</taxon>
        <taxon>Rhabditida</taxon>
        <taxon>Rhabditina</taxon>
        <taxon>Rhabditomorpha</taxon>
        <taxon>Rhabditoidea</taxon>
        <taxon>Rhabditidae</taxon>
        <taxon>Mesorhabditinae</taxon>
        <taxon>Mesorhabditis</taxon>
    </lineage>
</organism>
<keyword evidence="12" id="KW-0030">Aminoacyl-tRNA synthetase</keyword>
<keyword evidence="7" id="KW-0547">Nucleotide-binding</keyword>
<keyword evidence="4" id="KW-0820">tRNA-binding</keyword>
<comment type="similarity">
    <text evidence="1">Belongs to the class-II aminoacyl-tRNA synthetase family. Alax-L subfamily.</text>
</comment>
<keyword evidence="15" id="KW-0812">Transmembrane</keyword>
<feature type="coiled-coil region" evidence="14">
    <location>
        <begin position="946"/>
        <end position="973"/>
    </location>
</feature>
<evidence type="ECO:0000256" key="1">
    <source>
        <dbReference type="ARBA" id="ARBA00008429"/>
    </source>
</evidence>
<dbReference type="GO" id="GO:0004813">
    <property type="term" value="F:alanine-tRNA ligase activity"/>
    <property type="evidence" value="ECO:0007669"/>
    <property type="project" value="UniProtKB-EC"/>
</dbReference>
<dbReference type="CDD" id="cd00673">
    <property type="entry name" value="AlaRS_core"/>
    <property type="match status" value="1"/>
</dbReference>
<dbReference type="EMBL" id="CATQJA010002644">
    <property type="protein sequence ID" value="CAJ0576471.1"/>
    <property type="molecule type" value="Genomic_DNA"/>
</dbReference>
<dbReference type="PRINTS" id="PR00980">
    <property type="entry name" value="TRNASYNTHALA"/>
</dbReference>
<evidence type="ECO:0000256" key="4">
    <source>
        <dbReference type="ARBA" id="ARBA00022555"/>
    </source>
</evidence>
<dbReference type="PANTHER" id="PTHR11777:SF10">
    <property type="entry name" value="ALANINE--TRNA LIGASE, MITOCHONDRIAL"/>
    <property type="match status" value="1"/>
</dbReference>
<dbReference type="Pfam" id="PF07973">
    <property type="entry name" value="tRNA_SAD"/>
    <property type="match status" value="1"/>
</dbReference>
<dbReference type="Pfam" id="PF01411">
    <property type="entry name" value="tRNA-synt_2c"/>
    <property type="match status" value="1"/>
</dbReference>
<proteinExistence type="inferred from homology"/>
<dbReference type="InterPro" id="IPR018165">
    <property type="entry name" value="Ala-tRNA-synth_IIc_core"/>
</dbReference>
<dbReference type="HAMAP" id="MF_00036_B">
    <property type="entry name" value="Ala_tRNA_synth_B"/>
    <property type="match status" value="1"/>
</dbReference>
<evidence type="ECO:0000256" key="13">
    <source>
        <dbReference type="ARBA" id="ARBA00048300"/>
    </source>
</evidence>
<keyword evidence="18" id="KW-1185">Reference proteome</keyword>
<gene>
    <name evidence="17" type="ORF">MSPICULIGERA_LOCUS14764</name>
</gene>
<dbReference type="InterPro" id="IPR050058">
    <property type="entry name" value="Ala-tRNA_ligase"/>
</dbReference>
<dbReference type="InterPro" id="IPR045864">
    <property type="entry name" value="aa-tRNA-synth_II/BPL/LPL"/>
</dbReference>
<dbReference type="EC" id="6.1.1.7" evidence="2"/>
<dbReference type="NCBIfam" id="TIGR00344">
    <property type="entry name" value="alaS"/>
    <property type="match status" value="1"/>
</dbReference>
<dbReference type="SUPFAM" id="SSF50447">
    <property type="entry name" value="Translation proteins"/>
    <property type="match status" value="1"/>
</dbReference>
<dbReference type="SUPFAM" id="SSF101353">
    <property type="entry name" value="Putative anticodon-binding domain of alanyl-tRNA synthetase (AlaRS)"/>
    <property type="match status" value="1"/>
</dbReference>
<keyword evidence="14" id="KW-0175">Coiled coil</keyword>
<feature type="transmembrane region" description="Helical" evidence="15">
    <location>
        <begin position="131"/>
        <end position="156"/>
    </location>
</feature>
<evidence type="ECO:0000313" key="17">
    <source>
        <dbReference type="EMBL" id="CAJ0576471.1"/>
    </source>
</evidence>
<dbReference type="Proteomes" id="UP001177023">
    <property type="component" value="Unassembled WGS sequence"/>
</dbReference>
<comment type="caution">
    <text evidence="17">The sequence shown here is derived from an EMBL/GenBank/DDBJ whole genome shotgun (WGS) entry which is preliminary data.</text>
</comment>
<dbReference type="FunFam" id="3.30.930.10:FF:000011">
    <property type="entry name" value="Alanine--tRNA ligase, cytoplasmic"/>
    <property type="match status" value="1"/>
</dbReference>
<evidence type="ECO:0000256" key="15">
    <source>
        <dbReference type="SAM" id="Phobius"/>
    </source>
</evidence>
<evidence type="ECO:0000256" key="14">
    <source>
        <dbReference type="SAM" id="Coils"/>
    </source>
</evidence>
<dbReference type="InterPro" id="IPR023033">
    <property type="entry name" value="Ala_tRNA_ligase_euk/bac"/>
</dbReference>
<protein>
    <recommendedName>
        <fullName evidence="3">Alanine--tRNA ligase</fullName>
        <ecNumber evidence="2">6.1.1.7</ecNumber>
    </recommendedName>
</protein>
<reference evidence="17" key="1">
    <citation type="submission" date="2023-06" db="EMBL/GenBank/DDBJ databases">
        <authorList>
            <person name="Delattre M."/>
        </authorList>
    </citation>
    <scope>NUCLEOTIDE SEQUENCE</scope>
    <source>
        <strain evidence="17">AF72</strain>
    </source>
</reference>
<keyword evidence="5" id="KW-0436">Ligase</keyword>
<keyword evidence="8" id="KW-0862">Zinc</keyword>
<dbReference type="GO" id="GO:0006419">
    <property type="term" value="P:alanyl-tRNA aminoacylation"/>
    <property type="evidence" value="ECO:0007669"/>
    <property type="project" value="InterPro"/>
</dbReference>
<keyword evidence="11" id="KW-0648">Protein biosynthesis</keyword>
<dbReference type="FunFam" id="3.30.980.10:FF:000004">
    <property type="entry name" value="Alanine--tRNA ligase, cytoplasmic"/>
    <property type="match status" value="1"/>
</dbReference>
<dbReference type="GO" id="GO:0000049">
    <property type="term" value="F:tRNA binding"/>
    <property type="evidence" value="ECO:0007669"/>
    <property type="project" value="UniProtKB-KW"/>
</dbReference>
<dbReference type="PANTHER" id="PTHR11777">
    <property type="entry name" value="ALANYL-TRNA SYNTHETASE"/>
    <property type="match status" value="1"/>
</dbReference>
<feature type="transmembrane region" description="Helical" evidence="15">
    <location>
        <begin position="63"/>
        <end position="92"/>
    </location>
</feature>
<evidence type="ECO:0000256" key="10">
    <source>
        <dbReference type="ARBA" id="ARBA00022884"/>
    </source>
</evidence>
<dbReference type="InterPro" id="IPR018164">
    <property type="entry name" value="Ala-tRNA-synth_IIc_N"/>
</dbReference>
<name>A0AA36CYD8_9BILA</name>
<accession>A0AA36CYD8</accession>
<dbReference type="PROSITE" id="PS50860">
    <property type="entry name" value="AA_TRNA_LIGASE_II_ALA"/>
    <property type="match status" value="1"/>
</dbReference>
<feature type="domain" description="Alanyl-transfer RNA synthetases family profile" evidence="16">
    <location>
        <begin position="242"/>
        <end position="959"/>
    </location>
</feature>
<feature type="non-terminal residue" evidence="17">
    <location>
        <position position="1017"/>
    </location>
</feature>
<dbReference type="Gene3D" id="2.40.30.130">
    <property type="match status" value="1"/>
</dbReference>
<dbReference type="SUPFAM" id="SSF55681">
    <property type="entry name" value="Class II aaRS and biotin synthetases"/>
    <property type="match status" value="1"/>
</dbReference>
<dbReference type="AlphaFoldDB" id="A0AA36CYD8"/>
<evidence type="ECO:0000256" key="7">
    <source>
        <dbReference type="ARBA" id="ARBA00022741"/>
    </source>
</evidence>
<dbReference type="InterPro" id="IPR018162">
    <property type="entry name" value="Ala-tRNA-ligase_IIc_anticod-bd"/>
</dbReference>
<dbReference type="Gene3D" id="3.30.980.10">
    <property type="entry name" value="Threonyl-trna Synthetase, Chain A, domain 2"/>
    <property type="match status" value="1"/>
</dbReference>
<dbReference type="InterPro" id="IPR018163">
    <property type="entry name" value="Thr/Ala-tRNA-synth_IIc_edit"/>
</dbReference>
<dbReference type="GO" id="GO:0005524">
    <property type="term" value="F:ATP binding"/>
    <property type="evidence" value="ECO:0007669"/>
    <property type="project" value="UniProtKB-KW"/>
</dbReference>
<keyword evidence="10" id="KW-0694">RNA-binding</keyword>
<dbReference type="InterPro" id="IPR009000">
    <property type="entry name" value="Transl_B-barrel_sf"/>
</dbReference>
<feature type="transmembrane region" description="Helical" evidence="15">
    <location>
        <begin position="168"/>
        <end position="190"/>
    </location>
</feature>
<feature type="transmembrane region" description="Helical" evidence="15">
    <location>
        <begin position="104"/>
        <end position="124"/>
    </location>
</feature>
<evidence type="ECO:0000256" key="11">
    <source>
        <dbReference type="ARBA" id="ARBA00022917"/>
    </source>
</evidence>
<evidence type="ECO:0000313" key="18">
    <source>
        <dbReference type="Proteomes" id="UP001177023"/>
    </source>
</evidence>
<evidence type="ECO:0000259" key="16">
    <source>
        <dbReference type="PROSITE" id="PS50860"/>
    </source>
</evidence>
<dbReference type="GO" id="GO:0046872">
    <property type="term" value="F:metal ion binding"/>
    <property type="evidence" value="ECO:0007669"/>
    <property type="project" value="UniProtKB-KW"/>
</dbReference>
<evidence type="ECO:0000256" key="6">
    <source>
        <dbReference type="ARBA" id="ARBA00022723"/>
    </source>
</evidence>
<evidence type="ECO:0000256" key="5">
    <source>
        <dbReference type="ARBA" id="ARBA00022598"/>
    </source>
</evidence>
<dbReference type="SUPFAM" id="SSF55186">
    <property type="entry name" value="ThrRS/AlaRS common domain"/>
    <property type="match status" value="1"/>
</dbReference>
<dbReference type="GO" id="GO:0002161">
    <property type="term" value="F:aminoacyl-tRNA deacylase activity"/>
    <property type="evidence" value="ECO:0007669"/>
    <property type="project" value="TreeGrafter"/>
</dbReference>